<dbReference type="Pfam" id="PF12833">
    <property type="entry name" value="HTH_18"/>
    <property type="match status" value="1"/>
</dbReference>
<dbReference type="EMBL" id="LYRP01000005">
    <property type="protein sequence ID" value="OAT77778.1"/>
    <property type="molecule type" value="Genomic_DNA"/>
</dbReference>
<dbReference type="InterPro" id="IPR018060">
    <property type="entry name" value="HTH_AraC"/>
</dbReference>
<dbReference type="STRING" id="1691903.A9B99_20125"/>
<dbReference type="SUPFAM" id="SSF46689">
    <property type="entry name" value="Homeodomain-like"/>
    <property type="match status" value="2"/>
</dbReference>
<dbReference type="GO" id="GO:0043565">
    <property type="term" value="F:sequence-specific DNA binding"/>
    <property type="evidence" value="ECO:0007669"/>
    <property type="project" value="InterPro"/>
</dbReference>
<feature type="domain" description="HTH araC/xylS-type" evidence="3">
    <location>
        <begin position="195"/>
        <end position="293"/>
    </location>
</feature>
<keyword evidence="2" id="KW-0804">Transcription</keyword>
<dbReference type="PANTHER" id="PTHR43436">
    <property type="entry name" value="ARAC-FAMILY TRANSCRIPTIONAL REGULATOR"/>
    <property type="match status" value="1"/>
</dbReference>
<organism evidence="4 5">
    <name type="scientific">Mangrovibacter phragmitis</name>
    <dbReference type="NCBI Taxonomy" id="1691903"/>
    <lineage>
        <taxon>Bacteria</taxon>
        <taxon>Pseudomonadati</taxon>
        <taxon>Pseudomonadota</taxon>
        <taxon>Gammaproteobacteria</taxon>
        <taxon>Enterobacterales</taxon>
        <taxon>Enterobacteriaceae</taxon>
        <taxon>Mangrovibacter</taxon>
    </lineage>
</organism>
<dbReference type="SMART" id="SM00342">
    <property type="entry name" value="HTH_ARAC"/>
    <property type="match status" value="1"/>
</dbReference>
<evidence type="ECO:0000256" key="1">
    <source>
        <dbReference type="ARBA" id="ARBA00023015"/>
    </source>
</evidence>
<keyword evidence="1" id="KW-0805">Transcription regulation</keyword>
<dbReference type="OrthoDB" id="34150at2"/>
<dbReference type="InterPro" id="IPR009594">
    <property type="entry name" value="Tscrpt_reg_HTH_AraC_N"/>
</dbReference>
<comment type="caution">
    <text evidence="4">The sequence shown here is derived from an EMBL/GenBank/DDBJ whole genome shotgun (WGS) entry which is preliminary data.</text>
</comment>
<gene>
    <name evidence="4" type="ORF">A9B99_20125</name>
</gene>
<dbReference type="InterPro" id="IPR009057">
    <property type="entry name" value="Homeodomain-like_sf"/>
</dbReference>
<sequence length="313" mass="34758">MTLSSAQVNRQMVALLDQLTPQEGYNITPLDDVRFLRSNRPLLRTPVLYEPGIVIVVQGSKRGFLGRDVYLYDARHYLMVSVPVPFTMETDASAEEPMLAIYMRLDFRLAAELMLALDGRGKSPAAPPRSMVSSPMDSQLSASVLRFLQVMSSPLDAEILGPAMVREIYYRVFTGAQGETLRSALGMQGQFGKVAKALRKLHAEYASRLDVAALAKEAGMSQPTFHSHFKTVTDTSPMQYLKSTRLHQARLLMLRNNLTASAACAQVGYESLSQFSREFKRLFGLSPTHEIERMKHNFALPAPATPSAFVSSH</sequence>
<evidence type="ECO:0000313" key="5">
    <source>
        <dbReference type="Proteomes" id="UP000078225"/>
    </source>
</evidence>
<protein>
    <submittedName>
        <fullName evidence="4">AraC family transcriptional regulator</fullName>
    </submittedName>
</protein>
<dbReference type="AlphaFoldDB" id="A0A1B7L640"/>
<name>A0A1B7L640_9ENTR</name>
<evidence type="ECO:0000313" key="4">
    <source>
        <dbReference type="EMBL" id="OAT77778.1"/>
    </source>
</evidence>
<accession>A0A1B7L640</accession>
<evidence type="ECO:0000256" key="2">
    <source>
        <dbReference type="ARBA" id="ARBA00023163"/>
    </source>
</evidence>
<dbReference type="Proteomes" id="UP000078225">
    <property type="component" value="Unassembled WGS sequence"/>
</dbReference>
<dbReference type="Gene3D" id="1.10.10.60">
    <property type="entry name" value="Homeodomain-like"/>
    <property type="match status" value="2"/>
</dbReference>
<dbReference type="PANTHER" id="PTHR43436:SF2">
    <property type="entry name" value="ARAC_XYLS FAMILY TRANSCRIPTIONAL REGULATOR"/>
    <property type="match status" value="1"/>
</dbReference>
<keyword evidence="5" id="KW-1185">Reference proteome</keyword>
<evidence type="ECO:0000259" key="3">
    <source>
        <dbReference type="PROSITE" id="PS01124"/>
    </source>
</evidence>
<reference evidence="5" key="1">
    <citation type="submission" date="2016-05" db="EMBL/GenBank/DDBJ databases">
        <authorList>
            <person name="Behera P."/>
            <person name="Vaishampayan P."/>
            <person name="Singh N."/>
            <person name="Raina V."/>
            <person name="Suar M."/>
            <person name="Pattnaik A."/>
            <person name="Rastogi G."/>
        </authorList>
    </citation>
    <scope>NUCLEOTIDE SEQUENCE [LARGE SCALE GENOMIC DNA]</scope>
    <source>
        <strain evidence="5">MP23</strain>
    </source>
</reference>
<proteinExistence type="predicted"/>
<dbReference type="PROSITE" id="PS01124">
    <property type="entry name" value="HTH_ARAC_FAMILY_2"/>
    <property type="match status" value="1"/>
</dbReference>
<dbReference type="Pfam" id="PF06719">
    <property type="entry name" value="AraC_N"/>
    <property type="match status" value="1"/>
</dbReference>
<dbReference type="GO" id="GO:0003700">
    <property type="term" value="F:DNA-binding transcription factor activity"/>
    <property type="evidence" value="ECO:0007669"/>
    <property type="project" value="InterPro"/>
</dbReference>